<accession>A0A381VT48</accession>
<protein>
    <submittedName>
        <fullName evidence="1">Uncharacterized protein</fullName>
    </submittedName>
</protein>
<dbReference type="EMBL" id="UINC01009707">
    <property type="protein sequence ID" value="SVA43479.1"/>
    <property type="molecule type" value="Genomic_DNA"/>
</dbReference>
<name>A0A381VT48_9ZZZZ</name>
<gene>
    <name evidence="1" type="ORF">METZ01_LOCUS96333</name>
</gene>
<evidence type="ECO:0000313" key="1">
    <source>
        <dbReference type="EMBL" id="SVA43479.1"/>
    </source>
</evidence>
<dbReference type="AlphaFoldDB" id="A0A381VT48"/>
<sequence>MRKILSAILLFSWLAARQPLIYFYVLPFDNVKADPTVEWIASGLTDMVREKFKNEIGLKLQTKEDLEIIMNGRSLMLKQPRGSRNFLLLGKYSRQLDQINVLMQLIDVATWEELDVRTVNAIYSDITVLNNQVSETIHTMLFPFAPKRKDLSAPIIPVFLDPKPAKRRHPVSVRSEMVAKNLDKELKALEESMDVLIGAKQDKEVKPKKDVTRFEKGEWAMDFSAHERVDENPELAPNTQMLTTVIERLITNPYDIRMEKPKFIYHPDDDQYMTVQFHVVYSLKDEIIKEMLNTLPYTGLEQNGTLTIFYFSRESFNFPENITETIKSGDYRSVPVIRFFNTEKNPIVVLADTPEEQWHSRSSQKVLYIPERQFSPLIEFTVGGWSLQVAMETVDLYATYEFTLPMSDVESLSNVSIKFINENELKSFLDPIL</sequence>
<organism evidence="1">
    <name type="scientific">marine metagenome</name>
    <dbReference type="NCBI Taxonomy" id="408172"/>
    <lineage>
        <taxon>unclassified sequences</taxon>
        <taxon>metagenomes</taxon>
        <taxon>ecological metagenomes</taxon>
    </lineage>
</organism>
<reference evidence="1" key="1">
    <citation type="submission" date="2018-05" db="EMBL/GenBank/DDBJ databases">
        <authorList>
            <person name="Lanie J.A."/>
            <person name="Ng W.-L."/>
            <person name="Kazmierczak K.M."/>
            <person name="Andrzejewski T.M."/>
            <person name="Davidsen T.M."/>
            <person name="Wayne K.J."/>
            <person name="Tettelin H."/>
            <person name="Glass J.I."/>
            <person name="Rusch D."/>
            <person name="Podicherti R."/>
            <person name="Tsui H.-C.T."/>
            <person name="Winkler M.E."/>
        </authorList>
    </citation>
    <scope>NUCLEOTIDE SEQUENCE</scope>
</reference>
<proteinExistence type="predicted"/>